<dbReference type="GO" id="GO:0006031">
    <property type="term" value="P:chitin biosynthetic process"/>
    <property type="evidence" value="ECO:0007669"/>
    <property type="project" value="TreeGrafter"/>
</dbReference>
<evidence type="ECO:0000256" key="2">
    <source>
        <dbReference type="ARBA" id="ARBA00012543"/>
    </source>
</evidence>
<keyword evidence="5" id="KW-1133">Transmembrane helix</keyword>
<dbReference type="Pfam" id="PF03142">
    <property type="entry name" value="Chitin_synth_2"/>
    <property type="match status" value="1"/>
</dbReference>
<dbReference type="EMBL" id="CP045903">
    <property type="protein sequence ID" value="QQP39331.1"/>
    <property type="molecule type" value="Genomic_DNA"/>
</dbReference>
<evidence type="ECO:0000256" key="6">
    <source>
        <dbReference type="ARBA" id="ARBA00023136"/>
    </source>
</evidence>
<dbReference type="PANTHER" id="PTHR22914">
    <property type="entry name" value="CHITIN SYNTHASE"/>
    <property type="match status" value="1"/>
</dbReference>
<gene>
    <name evidence="7" type="ORF">FKW44_020185</name>
</gene>
<dbReference type="EC" id="2.4.1.16" evidence="2"/>
<dbReference type="SUPFAM" id="SSF53448">
    <property type="entry name" value="Nucleotide-diphospho-sugar transferases"/>
    <property type="match status" value="1"/>
</dbReference>
<organism evidence="7 8">
    <name type="scientific">Caligus rogercresseyi</name>
    <name type="common">Sea louse</name>
    <dbReference type="NCBI Taxonomy" id="217165"/>
    <lineage>
        <taxon>Eukaryota</taxon>
        <taxon>Metazoa</taxon>
        <taxon>Ecdysozoa</taxon>
        <taxon>Arthropoda</taxon>
        <taxon>Crustacea</taxon>
        <taxon>Multicrustacea</taxon>
        <taxon>Hexanauplia</taxon>
        <taxon>Copepoda</taxon>
        <taxon>Siphonostomatoida</taxon>
        <taxon>Caligidae</taxon>
        <taxon>Caligus</taxon>
    </lineage>
</organism>
<dbReference type="Gene3D" id="3.90.550.10">
    <property type="entry name" value="Spore Coat Polysaccharide Biosynthesis Protein SpsA, Chain A"/>
    <property type="match status" value="1"/>
</dbReference>
<evidence type="ECO:0000256" key="5">
    <source>
        <dbReference type="ARBA" id="ARBA00022989"/>
    </source>
</evidence>
<proteinExistence type="predicted"/>
<dbReference type="InterPro" id="IPR004835">
    <property type="entry name" value="Chitin_synth"/>
</dbReference>
<dbReference type="Proteomes" id="UP000595437">
    <property type="component" value="Chromosome 14"/>
</dbReference>
<evidence type="ECO:0000256" key="3">
    <source>
        <dbReference type="ARBA" id="ARBA00022676"/>
    </source>
</evidence>
<protein>
    <recommendedName>
        <fullName evidence="2">chitin synthase</fullName>
        <ecNumber evidence="2">2.4.1.16</ecNumber>
    </recommendedName>
</protein>
<reference evidence="8" key="1">
    <citation type="submission" date="2021-01" db="EMBL/GenBank/DDBJ databases">
        <title>Caligus Genome Assembly.</title>
        <authorList>
            <person name="Gallardo-Escarate C."/>
        </authorList>
    </citation>
    <scope>NUCLEOTIDE SEQUENCE [LARGE SCALE GENOMIC DNA]</scope>
</reference>
<dbReference type="InterPro" id="IPR029044">
    <property type="entry name" value="Nucleotide-diphossugar_trans"/>
</dbReference>
<dbReference type="GO" id="GO:0016020">
    <property type="term" value="C:membrane"/>
    <property type="evidence" value="ECO:0007669"/>
    <property type="project" value="UniProtKB-SubCell"/>
</dbReference>
<sequence length="214" mass="24639">MLKACLKFLLPPSHHKAHALRRQIEWTLPMGTNIICHLKDKFKIKNKKRWSQIMYMNYLLKFKHKELTNRGNYNLENTYLLALDGDMDFRPEAVTMLLDLMKKNIKTGAVCGRIHPLGSGLMKWYQSFEYAIGHWLQKSTEHVIGCVLCSPGCFSLFRASCIHGGIMKTYATVSTSPKDFVQYDQGEDRWLCTLLLQNGYRVAYAAACDAYTCK</sequence>
<evidence type="ECO:0000256" key="1">
    <source>
        <dbReference type="ARBA" id="ARBA00004141"/>
    </source>
</evidence>
<keyword evidence="4" id="KW-0812">Transmembrane</keyword>
<evidence type="ECO:0000313" key="7">
    <source>
        <dbReference type="EMBL" id="QQP39331.1"/>
    </source>
</evidence>
<dbReference type="OrthoDB" id="370884at2759"/>
<keyword evidence="3" id="KW-0328">Glycosyltransferase</keyword>
<keyword evidence="3" id="KW-0808">Transferase</keyword>
<dbReference type="PANTHER" id="PTHR22914:SF42">
    <property type="entry name" value="CHITIN SYNTHASE"/>
    <property type="match status" value="1"/>
</dbReference>
<evidence type="ECO:0000313" key="8">
    <source>
        <dbReference type="Proteomes" id="UP000595437"/>
    </source>
</evidence>
<name>A0A7T8GXE8_CALRO</name>
<keyword evidence="8" id="KW-1185">Reference proteome</keyword>
<dbReference type="GO" id="GO:0004100">
    <property type="term" value="F:chitin synthase activity"/>
    <property type="evidence" value="ECO:0007669"/>
    <property type="project" value="UniProtKB-EC"/>
</dbReference>
<dbReference type="GO" id="GO:0071944">
    <property type="term" value="C:cell periphery"/>
    <property type="evidence" value="ECO:0007669"/>
    <property type="project" value="TreeGrafter"/>
</dbReference>
<comment type="subcellular location">
    <subcellularLocation>
        <location evidence="1">Membrane</location>
        <topology evidence="1">Multi-pass membrane protein</topology>
    </subcellularLocation>
</comment>
<accession>A0A7T8GXE8</accession>
<dbReference type="AlphaFoldDB" id="A0A7T8GXE8"/>
<keyword evidence="6" id="KW-0472">Membrane</keyword>
<evidence type="ECO:0000256" key="4">
    <source>
        <dbReference type="ARBA" id="ARBA00022692"/>
    </source>
</evidence>